<proteinExistence type="predicted"/>
<keyword evidence="4" id="KW-1185">Reference proteome</keyword>
<dbReference type="AlphaFoldDB" id="A0A0C9TD22"/>
<dbReference type="Proteomes" id="UP000054279">
    <property type="component" value="Unassembled WGS sequence"/>
</dbReference>
<feature type="signal peptide" evidence="2">
    <location>
        <begin position="1"/>
        <end position="18"/>
    </location>
</feature>
<reference evidence="3 4" key="1">
    <citation type="submission" date="2014-06" db="EMBL/GenBank/DDBJ databases">
        <title>Evolutionary Origins and Diversification of the Mycorrhizal Mutualists.</title>
        <authorList>
            <consortium name="DOE Joint Genome Institute"/>
            <consortium name="Mycorrhizal Genomics Consortium"/>
            <person name="Kohler A."/>
            <person name="Kuo A."/>
            <person name="Nagy L.G."/>
            <person name="Floudas D."/>
            <person name="Copeland A."/>
            <person name="Barry K.W."/>
            <person name="Cichocki N."/>
            <person name="Veneault-Fourrey C."/>
            <person name="LaButti K."/>
            <person name="Lindquist E.A."/>
            <person name="Lipzen A."/>
            <person name="Lundell T."/>
            <person name="Morin E."/>
            <person name="Murat C."/>
            <person name="Riley R."/>
            <person name="Ohm R."/>
            <person name="Sun H."/>
            <person name="Tunlid A."/>
            <person name="Henrissat B."/>
            <person name="Grigoriev I.V."/>
            <person name="Hibbett D.S."/>
            <person name="Martin F."/>
        </authorList>
    </citation>
    <scope>NUCLEOTIDE SEQUENCE [LARGE SCALE GENOMIC DNA]</scope>
    <source>
        <strain evidence="3 4">SS14</strain>
    </source>
</reference>
<feature type="transmembrane region" description="Helical" evidence="1">
    <location>
        <begin position="41"/>
        <end position="60"/>
    </location>
</feature>
<evidence type="ECO:0000256" key="2">
    <source>
        <dbReference type="SAM" id="SignalP"/>
    </source>
</evidence>
<evidence type="ECO:0000256" key="1">
    <source>
        <dbReference type="SAM" id="Phobius"/>
    </source>
</evidence>
<dbReference type="EMBL" id="KN837347">
    <property type="protein sequence ID" value="KIJ27098.1"/>
    <property type="molecule type" value="Genomic_DNA"/>
</dbReference>
<keyword evidence="1" id="KW-0472">Membrane</keyword>
<protein>
    <recommendedName>
        <fullName evidence="5">Integral membrane protein</fullName>
    </recommendedName>
</protein>
<evidence type="ECO:0008006" key="5">
    <source>
        <dbReference type="Google" id="ProtNLM"/>
    </source>
</evidence>
<name>A0A0C9TD22_SPHS4</name>
<dbReference type="OrthoDB" id="2796825at2759"/>
<keyword evidence="1" id="KW-1133">Transmembrane helix</keyword>
<feature type="transmembrane region" description="Helical" evidence="1">
    <location>
        <begin position="112"/>
        <end position="132"/>
    </location>
</feature>
<evidence type="ECO:0000313" key="3">
    <source>
        <dbReference type="EMBL" id="KIJ27098.1"/>
    </source>
</evidence>
<feature type="transmembrane region" description="Helical" evidence="1">
    <location>
        <begin position="72"/>
        <end position="100"/>
    </location>
</feature>
<keyword evidence="2" id="KW-0732">Signal</keyword>
<dbReference type="HOGENOM" id="CLU_1482898_0_0_1"/>
<keyword evidence="1" id="KW-0812">Transmembrane</keyword>
<sequence length="182" mass="19750">MPLMIFPVLLYLGSVALLISTAKPGSHVGQANIKIFGTATWTLTVSLNVFCTVMISVRLWKYNSRHLAIGNVPVEYIGLAAIFLDSGALYSCVRLIYIGLFAKNIPLQYPLTALWSSVTSIAPNLIILRIALGIDVVETERLLSKGELPVPDTKTKVVSENYAGPGMGSSRSRESIELVNTI</sequence>
<organism evidence="3 4">
    <name type="scientific">Sphaerobolus stellatus (strain SS14)</name>
    <dbReference type="NCBI Taxonomy" id="990650"/>
    <lineage>
        <taxon>Eukaryota</taxon>
        <taxon>Fungi</taxon>
        <taxon>Dikarya</taxon>
        <taxon>Basidiomycota</taxon>
        <taxon>Agaricomycotina</taxon>
        <taxon>Agaricomycetes</taxon>
        <taxon>Phallomycetidae</taxon>
        <taxon>Geastrales</taxon>
        <taxon>Sphaerobolaceae</taxon>
        <taxon>Sphaerobolus</taxon>
    </lineage>
</organism>
<gene>
    <name evidence="3" type="ORF">M422DRAFT_55224</name>
</gene>
<evidence type="ECO:0000313" key="4">
    <source>
        <dbReference type="Proteomes" id="UP000054279"/>
    </source>
</evidence>
<feature type="chain" id="PRO_5002213648" description="Integral membrane protein" evidence="2">
    <location>
        <begin position="19"/>
        <end position="182"/>
    </location>
</feature>
<accession>A0A0C9TD22</accession>